<dbReference type="Proteomes" id="UP000315525">
    <property type="component" value="Unassembled WGS sequence"/>
</dbReference>
<evidence type="ECO:0000259" key="2">
    <source>
        <dbReference type="Pfam" id="PF13205"/>
    </source>
</evidence>
<dbReference type="InterPro" id="IPR032812">
    <property type="entry name" value="SbsA_Ig"/>
</dbReference>
<keyword evidence="1" id="KW-0732">Signal</keyword>
<name>A0A523UUS4_UNCT6</name>
<dbReference type="AlphaFoldDB" id="A0A523UUS4"/>
<feature type="domain" description="SbsA Ig-like" evidence="2">
    <location>
        <begin position="338"/>
        <end position="450"/>
    </location>
</feature>
<dbReference type="Pfam" id="PF13205">
    <property type="entry name" value="Big_5"/>
    <property type="match status" value="1"/>
</dbReference>
<evidence type="ECO:0000313" key="3">
    <source>
        <dbReference type="EMBL" id="TET46260.1"/>
    </source>
</evidence>
<reference evidence="3 4" key="1">
    <citation type="submission" date="2019-03" db="EMBL/GenBank/DDBJ databases">
        <title>Metabolic potential of uncultured bacteria and archaea associated with petroleum seepage in deep-sea sediments.</title>
        <authorList>
            <person name="Dong X."/>
            <person name="Hubert C."/>
        </authorList>
    </citation>
    <scope>NUCLEOTIDE SEQUENCE [LARGE SCALE GENOMIC DNA]</scope>
    <source>
        <strain evidence="3">E44_bin18</strain>
    </source>
</reference>
<dbReference type="Gene3D" id="2.60.40.3710">
    <property type="match status" value="1"/>
</dbReference>
<protein>
    <recommendedName>
        <fullName evidence="2">SbsA Ig-like domain-containing protein</fullName>
    </recommendedName>
</protein>
<proteinExistence type="predicted"/>
<evidence type="ECO:0000256" key="1">
    <source>
        <dbReference type="ARBA" id="ARBA00022729"/>
    </source>
</evidence>
<comment type="caution">
    <text evidence="3">The sequence shown here is derived from an EMBL/GenBank/DDBJ whole genome shotgun (WGS) entry which is preliminary data.</text>
</comment>
<dbReference type="EMBL" id="SOJN01000062">
    <property type="protein sequence ID" value="TET46260.1"/>
    <property type="molecule type" value="Genomic_DNA"/>
</dbReference>
<organism evidence="3 4">
    <name type="scientific">candidate division TA06 bacterium</name>
    <dbReference type="NCBI Taxonomy" id="2250710"/>
    <lineage>
        <taxon>Bacteria</taxon>
        <taxon>Bacteria division TA06</taxon>
    </lineage>
</organism>
<gene>
    <name evidence="3" type="ORF">E3J62_04830</name>
</gene>
<accession>A0A523UUS4</accession>
<sequence length="472" mass="52475">MRKILMPILAGVFVWPGFVSGDDWPLKPFGEQHQINSTFAEYRTGHFHQGVDIEPFGGGSSDSLWLVYSVLSDTAYHTNGANPGVRVGKYYYIHLTNRVDDATYIAAFEDTIGRIQASKAHLHFHWTSRYPPIVDTVFNPLWPSGLSPYVDSTNPHIDSILFYRQGFADSLLSDTLGPDTLERKVDILCVAGDFRTDTLGHCPTPDSGNVSVYRIEYEVRRILSDTTDTLLRSWQKITFDTIPNPSDTVQLNRTYGPGSSSSHFRYWVSNDPFNPDSSKRDWYWNTKQKDSIPSLPDSVDAESVDVAKFPRGNYRVKVFAYDIGGNSDVDSVQVYVDNFGPRVDSVFPADSATNVPIGTNIEVKFNEPMDQNVTLNSVITFSPGASVSWQWLDSTKVRGTPNPSLEPGTNYSVTIHASVGSDSLTDIVGHLFDGDRNGVPGGDYQWSFETGDSDTTLGWPIPPPMGRCENKP</sequence>
<evidence type="ECO:0000313" key="4">
    <source>
        <dbReference type="Proteomes" id="UP000315525"/>
    </source>
</evidence>